<keyword evidence="1" id="KW-1133">Transmembrane helix</keyword>
<evidence type="ECO:0000313" key="3">
    <source>
        <dbReference type="Proteomes" id="UP000309117"/>
    </source>
</evidence>
<name>A0A4S2BND5_9LACO</name>
<protein>
    <submittedName>
        <fullName evidence="2">Uncharacterized protein</fullName>
    </submittedName>
</protein>
<gene>
    <name evidence="2" type="ORF">E5351_03010</name>
</gene>
<keyword evidence="1" id="KW-0812">Transmembrane</keyword>
<reference evidence="2 3" key="1">
    <citation type="submission" date="2019-04" db="EMBL/GenBank/DDBJ databases">
        <title>Microbes associate with the intestines of laboratory mice.</title>
        <authorList>
            <person name="Navarre W."/>
            <person name="Wong E."/>
            <person name="Huang K."/>
            <person name="Tropini C."/>
            <person name="Ng K."/>
            <person name="Yu B."/>
        </authorList>
    </citation>
    <scope>NUCLEOTIDE SEQUENCE [LARGE SCALE GENOMIC DNA]</scope>
    <source>
        <strain evidence="2 3">NM61_E11</strain>
    </source>
</reference>
<feature type="transmembrane region" description="Helical" evidence="1">
    <location>
        <begin position="55"/>
        <end position="72"/>
    </location>
</feature>
<sequence length="105" mass="11499">MIPVLIGGIIGFALTESDGLLKKVSWKVWMILIFATVGFALLLPLLGLQRIRQEVIIVSQIIMIIFINILLENKINKILAFVIALLAGTIWAILLVSVGGVIYGE</sequence>
<dbReference type="Proteomes" id="UP000309117">
    <property type="component" value="Unassembled WGS sequence"/>
</dbReference>
<organism evidence="2 3">
    <name type="scientific">Lactobacillus intestinalis</name>
    <dbReference type="NCBI Taxonomy" id="151781"/>
    <lineage>
        <taxon>Bacteria</taxon>
        <taxon>Bacillati</taxon>
        <taxon>Bacillota</taxon>
        <taxon>Bacilli</taxon>
        <taxon>Lactobacillales</taxon>
        <taxon>Lactobacillaceae</taxon>
        <taxon>Lactobacillus</taxon>
    </lineage>
</organism>
<accession>A0A4S2BND5</accession>
<dbReference type="EMBL" id="SRYV01000004">
    <property type="protein sequence ID" value="TGY16549.1"/>
    <property type="molecule type" value="Genomic_DNA"/>
</dbReference>
<evidence type="ECO:0000256" key="1">
    <source>
        <dbReference type="SAM" id="Phobius"/>
    </source>
</evidence>
<feature type="transmembrane region" description="Helical" evidence="1">
    <location>
        <begin position="78"/>
        <end position="103"/>
    </location>
</feature>
<evidence type="ECO:0000313" key="2">
    <source>
        <dbReference type="EMBL" id="TGY16549.1"/>
    </source>
</evidence>
<dbReference type="RefSeq" id="WP_135960382.1">
    <property type="nucleotide sequence ID" value="NZ_AQFR02000001.1"/>
</dbReference>
<keyword evidence="1" id="KW-0472">Membrane</keyword>
<dbReference type="AlphaFoldDB" id="A0A4S2BND5"/>
<comment type="caution">
    <text evidence="2">The sequence shown here is derived from an EMBL/GenBank/DDBJ whole genome shotgun (WGS) entry which is preliminary data.</text>
</comment>
<proteinExistence type="predicted"/>
<feature type="transmembrane region" description="Helical" evidence="1">
    <location>
        <begin position="29"/>
        <end position="48"/>
    </location>
</feature>